<proteinExistence type="predicted"/>
<reference evidence="1 2" key="1">
    <citation type="submission" date="2018-05" db="EMBL/GenBank/DDBJ databases">
        <title>Genomic Encyclopedia of Type Strains, Phase IV (KMG-IV): sequencing the most valuable type-strain genomes for metagenomic binning, comparative biology and taxonomic classification.</title>
        <authorList>
            <person name="Goeker M."/>
        </authorList>
    </citation>
    <scope>NUCLEOTIDE SEQUENCE [LARGE SCALE GENOMIC DNA]</scope>
    <source>
        <strain evidence="1 2">DSM 18773</strain>
    </source>
</reference>
<evidence type="ECO:0000313" key="1">
    <source>
        <dbReference type="EMBL" id="PWK13179.1"/>
    </source>
</evidence>
<dbReference type="RefSeq" id="WP_109689211.1">
    <property type="nucleotide sequence ID" value="NZ_QGGL01000008.1"/>
</dbReference>
<gene>
    <name evidence="1" type="ORF">C7459_108200</name>
</gene>
<comment type="caution">
    <text evidence="1">The sequence shown here is derived from an EMBL/GenBank/DDBJ whole genome shotgun (WGS) entry which is preliminary data.</text>
</comment>
<dbReference type="EMBL" id="QGGL01000008">
    <property type="protein sequence ID" value="PWK13179.1"/>
    <property type="molecule type" value="Genomic_DNA"/>
</dbReference>
<organism evidence="1 2">
    <name type="scientific">Tumebacillus permanentifrigoris</name>
    <dbReference type="NCBI Taxonomy" id="378543"/>
    <lineage>
        <taxon>Bacteria</taxon>
        <taxon>Bacillati</taxon>
        <taxon>Bacillota</taxon>
        <taxon>Bacilli</taxon>
        <taxon>Bacillales</taxon>
        <taxon>Alicyclobacillaceae</taxon>
        <taxon>Tumebacillus</taxon>
    </lineage>
</organism>
<evidence type="ECO:0000313" key="2">
    <source>
        <dbReference type="Proteomes" id="UP000245634"/>
    </source>
</evidence>
<accession>A0A316D8J4</accession>
<protein>
    <submittedName>
        <fullName evidence="1">Uncharacterized protein</fullName>
    </submittedName>
</protein>
<dbReference type="OrthoDB" id="2657532at2"/>
<keyword evidence="2" id="KW-1185">Reference proteome</keyword>
<dbReference type="Proteomes" id="UP000245634">
    <property type="component" value="Unassembled WGS sequence"/>
</dbReference>
<name>A0A316D8J4_9BACL</name>
<dbReference type="AlphaFoldDB" id="A0A316D8J4"/>
<sequence length="139" mass="15773">MTIKLVQPVAIRVELIRSNGFSTEELLIHLQNSDLTPFQQINGGEVDFSILLEYAQTNMEDLKQALTQGYQATFLTVPGVKNFLAARYHIQAGRDYEDHGESFENLQLPAEEVQFLTSTLSQNWAVQQTGDTIRIQMVR</sequence>